<evidence type="ECO:0000313" key="2">
    <source>
        <dbReference type="EMBL" id="QJA72800.1"/>
    </source>
</evidence>
<evidence type="ECO:0000313" key="1">
    <source>
        <dbReference type="EMBL" id="QJA58098.1"/>
    </source>
</evidence>
<organism evidence="1">
    <name type="scientific">viral metagenome</name>
    <dbReference type="NCBI Taxonomy" id="1070528"/>
    <lineage>
        <taxon>unclassified sequences</taxon>
        <taxon>metagenomes</taxon>
        <taxon>organismal metagenomes</taxon>
    </lineage>
</organism>
<sequence>MGMVKAEDVRSILDGIGVLRATINVQLVKVDRRQLSIPDKALYVMAKDIEARLRAILDKWGD</sequence>
<reference evidence="1" key="1">
    <citation type="submission" date="2020-03" db="EMBL/GenBank/DDBJ databases">
        <title>The deep terrestrial virosphere.</title>
        <authorList>
            <person name="Holmfeldt K."/>
            <person name="Nilsson E."/>
            <person name="Simone D."/>
            <person name="Lopez-Fernandez M."/>
            <person name="Wu X."/>
            <person name="de Brujin I."/>
            <person name="Lundin D."/>
            <person name="Andersson A."/>
            <person name="Bertilsson S."/>
            <person name="Dopson M."/>
        </authorList>
    </citation>
    <scope>NUCLEOTIDE SEQUENCE</scope>
    <source>
        <strain evidence="2">MM415A02607</strain>
        <strain evidence="1">MM415B01502</strain>
    </source>
</reference>
<gene>
    <name evidence="2" type="ORF">MM415A02607_0006</name>
    <name evidence="1" type="ORF">MM415B01502_0011</name>
</gene>
<dbReference type="AlphaFoldDB" id="A0A6M3ILN5"/>
<proteinExistence type="predicted"/>
<dbReference type="EMBL" id="MT141308">
    <property type="protein sequence ID" value="QJA58098.1"/>
    <property type="molecule type" value="Genomic_DNA"/>
</dbReference>
<accession>A0A6M3ILN5</accession>
<name>A0A6M3ILN5_9ZZZZ</name>
<dbReference type="EMBL" id="MT141979">
    <property type="protein sequence ID" value="QJA72800.1"/>
    <property type="molecule type" value="Genomic_DNA"/>
</dbReference>
<protein>
    <submittedName>
        <fullName evidence="1">Uncharacterized protein</fullName>
    </submittedName>
</protein>